<feature type="transmembrane region" description="Helical" evidence="7">
    <location>
        <begin position="301"/>
        <end position="323"/>
    </location>
</feature>
<dbReference type="OMA" id="PGIQQEI"/>
<keyword evidence="4 7" id="KW-0472">Membrane</keyword>
<name>A0A673U4J6_SURSU</name>
<dbReference type="PANTHER" id="PTHR19256:SF65">
    <property type="entry name" value="T CELL RECEPTOR GAMMA CONSTANT 1-RELATED"/>
    <property type="match status" value="1"/>
</dbReference>
<dbReference type="PANTHER" id="PTHR19256">
    <property type="entry name" value="T-CELL RECEPTOR GAMMA CHAIN"/>
    <property type="match status" value="1"/>
</dbReference>
<dbReference type="AlphaFoldDB" id="A0A673U4J6"/>
<dbReference type="InterPro" id="IPR003599">
    <property type="entry name" value="Ig_sub"/>
</dbReference>
<evidence type="ECO:0000256" key="1">
    <source>
        <dbReference type="ARBA" id="ARBA00004370"/>
    </source>
</evidence>
<dbReference type="SUPFAM" id="SSF48726">
    <property type="entry name" value="Immunoglobulin"/>
    <property type="match status" value="2"/>
</dbReference>
<dbReference type="InterPro" id="IPR003597">
    <property type="entry name" value="Ig_C1-set"/>
</dbReference>
<dbReference type="Ensembl" id="ENSSSUT00005018545.1">
    <property type="protein sequence ID" value="ENSSSUP00005016269.1"/>
    <property type="gene ID" value="ENSSSUG00005010460.1"/>
</dbReference>
<evidence type="ECO:0000256" key="5">
    <source>
        <dbReference type="ARBA" id="ARBA00023170"/>
    </source>
</evidence>
<dbReference type="InterPro" id="IPR013783">
    <property type="entry name" value="Ig-like_fold"/>
</dbReference>
<dbReference type="Gene3D" id="2.60.40.10">
    <property type="entry name" value="Immunoglobulins"/>
    <property type="match status" value="2"/>
</dbReference>
<proteinExistence type="predicted"/>
<dbReference type="Proteomes" id="UP000472268">
    <property type="component" value="Chromosome 2"/>
</dbReference>
<feature type="domain" description="Ig-like" evidence="8">
    <location>
        <begin position="158"/>
        <end position="248"/>
    </location>
</feature>
<dbReference type="FunFam" id="2.60.40.10:FF:001083">
    <property type="entry name" value="T cell receptor gamma constant 2"/>
    <property type="match status" value="1"/>
</dbReference>
<dbReference type="InterPro" id="IPR007110">
    <property type="entry name" value="Ig-like_dom"/>
</dbReference>
<keyword evidence="5" id="KW-0675">Receptor</keyword>
<evidence type="ECO:0000313" key="9">
    <source>
        <dbReference type="Ensembl" id="ENSSSUP00005016269.1"/>
    </source>
</evidence>
<evidence type="ECO:0000256" key="3">
    <source>
        <dbReference type="ARBA" id="ARBA00022989"/>
    </source>
</evidence>
<dbReference type="GO" id="GO:0016020">
    <property type="term" value="C:membrane"/>
    <property type="evidence" value="ECO:0007669"/>
    <property type="project" value="UniProtKB-SubCell"/>
</dbReference>
<reference evidence="9" key="3">
    <citation type="submission" date="2025-09" db="UniProtKB">
        <authorList>
            <consortium name="Ensembl"/>
        </authorList>
    </citation>
    <scope>IDENTIFICATION</scope>
</reference>
<dbReference type="InterPro" id="IPR036179">
    <property type="entry name" value="Ig-like_dom_sf"/>
</dbReference>
<dbReference type="InterPro" id="IPR051117">
    <property type="entry name" value="TRG_var/const_region"/>
</dbReference>
<evidence type="ECO:0000259" key="8">
    <source>
        <dbReference type="PROSITE" id="PS50835"/>
    </source>
</evidence>
<keyword evidence="3 7" id="KW-1133">Transmembrane helix</keyword>
<dbReference type="SMART" id="SM00407">
    <property type="entry name" value="IGc1"/>
    <property type="match status" value="1"/>
</dbReference>
<dbReference type="Pfam" id="PF07686">
    <property type="entry name" value="V-set"/>
    <property type="match status" value="1"/>
</dbReference>
<accession>A0A673U4J6</accession>
<keyword evidence="6" id="KW-0393">Immunoglobulin domain</keyword>
<reference evidence="9" key="2">
    <citation type="submission" date="2025-08" db="UniProtKB">
        <authorList>
            <consortium name="Ensembl"/>
        </authorList>
    </citation>
    <scope>IDENTIFICATION</scope>
</reference>
<dbReference type="Pfam" id="PF07654">
    <property type="entry name" value="C1-set"/>
    <property type="match status" value="1"/>
</dbReference>
<protein>
    <recommendedName>
        <fullName evidence="8">Ig-like domain-containing protein</fullName>
    </recommendedName>
</protein>
<sequence length="335" mass="37175">MALLIPTGHLSLEICPQPDRANIPPRSPQACSGVAALSLKQPTVVVGRLGGSATLLCTASESVSYIHWYLHQEGSAPRRILMLDMSKSYVQRDGGFSADKITAKKGKESNSCELLVRKLEKRAEGAYYCAAWELTAMLFGPGTLLRATDKNPDEDISPKPTIFLPSIAEVKLHKAGTYVCLLENIFPDVIKIDWKEKNGKTVLESLQGNTMKTKDAYMKYTWLTVQQESMDREHKCIVKRETNKKSVEQEIFFPSINKKDAHVAELNVPSPACEPVTLAGETNQWLLLDLLHLQLMNTSAYYTYVLLLVKSVVYTIIITIGLLGRGALCDNEKSS</sequence>
<reference evidence="9 10" key="1">
    <citation type="submission" date="2019-05" db="EMBL/GenBank/DDBJ databases">
        <title>A Chromosome-scale Meerkat (S. suricatta) Genome Assembly.</title>
        <authorList>
            <person name="Dudchenko O."/>
            <person name="Lieberman Aiden E."/>
            <person name="Tung J."/>
            <person name="Barreiro L.B."/>
            <person name="Clutton-Brock T.H."/>
        </authorList>
    </citation>
    <scope>NUCLEOTIDE SEQUENCE [LARGE SCALE GENOMIC DNA]</scope>
</reference>
<evidence type="ECO:0000256" key="7">
    <source>
        <dbReference type="SAM" id="Phobius"/>
    </source>
</evidence>
<dbReference type="InterPro" id="IPR013106">
    <property type="entry name" value="Ig_V-set"/>
</dbReference>
<evidence type="ECO:0000256" key="6">
    <source>
        <dbReference type="ARBA" id="ARBA00023319"/>
    </source>
</evidence>
<feature type="domain" description="Ig-like" evidence="8">
    <location>
        <begin position="28"/>
        <end position="131"/>
    </location>
</feature>
<evidence type="ECO:0000256" key="4">
    <source>
        <dbReference type="ARBA" id="ARBA00023136"/>
    </source>
</evidence>
<keyword evidence="10" id="KW-1185">Reference proteome</keyword>
<evidence type="ECO:0000256" key="2">
    <source>
        <dbReference type="ARBA" id="ARBA00022692"/>
    </source>
</evidence>
<dbReference type="PROSITE" id="PS50835">
    <property type="entry name" value="IG_LIKE"/>
    <property type="match status" value="2"/>
</dbReference>
<organism evidence="9 10">
    <name type="scientific">Suricata suricatta</name>
    <name type="common">Meerkat</name>
    <dbReference type="NCBI Taxonomy" id="37032"/>
    <lineage>
        <taxon>Eukaryota</taxon>
        <taxon>Metazoa</taxon>
        <taxon>Chordata</taxon>
        <taxon>Craniata</taxon>
        <taxon>Vertebrata</taxon>
        <taxon>Euteleostomi</taxon>
        <taxon>Mammalia</taxon>
        <taxon>Eutheria</taxon>
        <taxon>Laurasiatheria</taxon>
        <taxon>Carnivora</taxon>
        <taxon>Feliformia</taxon>
        <taxon>Herpestidae</taxon>
        <taxon>Suricata</taxon>
    </lineage>
</organism>
<keyword evidence="2 7" id="KW-0812">Transmembrane</keyword>
<comment type="subcellular location">
    <subcellularLocation>
        <location evidence="1">Membrane</location>
    </subcellularLocation>
</comment>
<dbReference type="SMART" id="SM00409">
    <property type="entry name" value="IG"/>
    <property type="match status" value="1"/>
</dbReference>
<evidence type="ECO:0000313" key="10">
    <source>
        <dbReference type="Proteomes" id="UP000472268"/>
    </source>
</evidence>